<protein>
    <recommendedName>
        <fullName evidence="9">HAT C-terminal dimerisation domain-containing protein</fullName>
    </recommendedName>
</protein>
<reference evidence="7" key="1">
    <citation type="submission" date="2023-03" db="EMBL/GenBank/DDBJ databases">
        <title>Massive genome expansion in bonnet fungi (Mycena s.s.) driven by repeated elements and novel gene families across ecological guilds.</title>
        <authorList>
            <consortium name="Lawrence Berkeley National Laboratory"/>
            <person name="Harder C.B."/>
            <person name="Miyauchi S."/>
            <person name="Viragh M."/>
            <person name="Kuo A."/>
            <person name="Thoen E."/>
            <person name="Andreopoulos B."/>
            <person name="Lu D."/>
            <person name="Skrede I."/>
            <person name="Drula E."/>
            <person name="Henrissat B."/>
            <person name="Morin E."/>
            <person name="Kohler A."/>
            <person name="Barry K."/>
            <person name="LaButti K."/>
            <person name="Morin E."/>
            <person name="Salamov A."/>
            <person name="Lipzen A."/>
            <person name="Mereny Z."/>
            <person name="Hegedus B."/>
            <person name="Baldrian P."/>
            <person name="Stursova M."/>
            <person name="Weitz H."/>
            <person name="Taylor A."/>
            <person name="Grigoriev I.V."/>
            <person name="Nagy L.G."/>
            <person name="Martin F."/>
            <person name="Kauserud H."/>
        </authorList>
    </citation>
    <scope>NUCLEOTIDE SEQUENCE</scope>
    <source>
        <strain evidence="7">CBHHK200</strain>
    </source>
</reference>
<evidence type="ECO:0000256" key="4">
    <source>
        <dbReference type="ARBA" id="ARBA00022833"/>
    </source>
</evidence>
<proteinExistence type="predicted"/>
<dbReference type="AlphaFoldDB" id="A0AAD6S5W1"/>
<evidence type="ECO:0000313" key="7">
    <source>
        <dbReference type="EMBL" id="KAJ7021826.1"/>
    </source>
</evidence>
<dbReference type="PANTHER" id="PTHR46481">
    <property type="entry name" value="ZINC FINGER BED DOMAIN-CONTAINING PROTEIN 4"/>
    <property type="match status" value="1"/>
</dbReference>
<dbReference type="GO" id="GO:0008270">
    <property type="term" value="F:zinc ion binding"/>
    <property type="evidence" value="ECO:0007669"/>
    <property type="project" value="UniProtKB-KW"/>
</dbReference>
<evidence type="ECO:0000256" key="5">
    <source>
        <dbReference type="ARBA" id="ARBA00023242"/>
    </source>
</evidence>
<dbReference type="EMBL" id="JARJCM010000222">
    <property type="protein sequence ID" value="KAJ7021826.1"/>
    <property type="molecule type" value="Genomic_DNA"/>
</dbReference>
<sequence length="356" mass="39871">GPANTSRDHFHPPAAVSGNQGSRWEFRCRHCAASLTVKRTVSKKAAFEDEKPQPAIGNLATHVRKHGDPETLEIPGSAPGLTRGMSAASAKIMEDFLRDGKLNPASNPTQAGFNKVFAAWIIEDDLPFTTGETGGIHRLFCYMQSRFQLPSDTTAIDKWVIDREELRPLLLSSREWDLLEKLGDMLQIFSQVTLQMSRSKTPTLPWVLPMYEHMLKHLRAHRDDALLLPSLRAAATAGLEKLETYCDKAAGCQFNVVATKRGKKADILFKFVYESYKRTHDQQEQSRPPAPVAKQSSSFLDDVCMLDVTEPQTTPQQSELERFYAAVRTHGRGDANNPLAWWKVLSCHMVVNNILS</sequence>
<dbReference type="InterPro" id="IPR012337">
    <property type="entry name" value="RNaseH-like_sf"/>
</dbReference>
<feature type="compositionally biased region" description="Basic and acidic residues" evidence="6">
    <location>
        <begin position="1"/>
        <end position="11"/>
    </location>
</feature>
<evidence type="ECO:0000256" key="3">
    <source>
        <dbReference type="ARBA" id="ARBA00022771"/>
    </source>
</evidence>
<comment type="subcellular location">
    <subcellularLocation>
        <location evidence="1">Nucleus</location>
    </subcellularLocation>
</comment>
<dbReference type="PANTHER" id="PTHR46481:SF10">
    <property type="entry name" value="ZINC FINGER BED DOMAIN-CONTAINING PROTEIN 39"/>
    <property type="match status" value="1"/>
</dbReference>
<feature type="region of interest" description="Disordered" evidence="6">
    <location>
        <begin position="1"/>
        <end position="21"/>
    </location>
</feature>
<evidence type="ECO:0008006" key="9">
    <source>
        <dbReference type="Google" id="ProtNLM"/>
    </source>
</evidence>
<keyword evidence="8" id="KW-1185">Reference proteome</keyword>
<evidence type="ECO:0000256" key="1">
    <source>
        <dbReference type="ARBA" id="ARBA00004123"/>
    </source>
</evidence>
<gene>
    <name evidence="7" type="ORF">C8F04DRAFT_972208</name>
</gene>
<evidence type="ECO:0000313" key="8">
    <source>
        <dbReference type="Proteomes" id="UP001218188"/>
    </source>
</evidence>
<keyword evidence="4" id="KW-0862">Zinc</keyword>
<accession>A0AAD6S5W1</accession>
<evidence type="ECO:0000256" key="2">
    <source>
        <dbReference type="ARBA" id="ARBA00022723"/>
    </source>
</evidence>
<feature type="non-terminal residue" evidence="7">
    <location>
        <position position="356"/>
    </location>
</feature>
<name>A0AAD6S5W1_9AGAR</name>
<comment type="caution">
    <text evidence="7">The sequence shown here is derived from an EMBL/GenBank/DDBJ whole genome shotgun (WGS) entry which is preliminary data.</text>
</comment>
<evidence type="ECO:0000256" key="6">
    <source>
        <dbReference type="SAM" id="MobiDB-lite"/>
    </source>
</evidence>
<dbReference type="SUPFAM" id="SSF53098">
    <property type="entry name" value="Ribonuclease H-like"/>
    <property type="match status" value="1"/>
</dbReference>
<keyword evidence="3" id="KW-0863">Zinc-finger</keyword>
<keyword evidence="5" id="KW-0539">Nucleus</keyword>
<dbReference type="GO" id="GO:0005634">
    <property type="term" value="C:nucleus"/>
    <property type="evidence" value="ECO:0007669"/>
    <property type="project" value="UniProtKB-SubCell"/>
</dbReference>
<dbReference type="InterPro" id="IPR052035">
    <property type="entry name" value="ZnF_BED_domain_contain"/>
</dbReference>
<dbReference type="Proteomes" id="UP001218188">
    <property type="component" value="Unassembled WGS sequence"/>
</dbReference>
<organism evidence="7 8">
    <name type="scientific">Mycena alexandri</name>
    <dbReference type="NCBI Taxonomy" id="1745969"/>
    <lineage>
        <taxon>Eukaryota</taxon>
        <taxon>Fungi</taxon>
        <taxon>Dikarya</taxon>
        <taxon>Basidiomycota</taxon>
        <taxon>Agaricomycotina</taxon>
        <taxon>Agaricomycetes</taxon>
        <taxon>Agaricomycetidae</taxon>
        <taxon>Agaricales</taxon>
        <taxon>Marasmiineae</taxon>
        <taxon>Mycenaceae</taxon>
        <taxon>Mycena</taxon>
    </lineage>
</organism>
<keyword evidence="2" id="KW-0479">Metal-binding</keyword>